<organism evidence="3 4">
    <name type="scientific">Paeniroseomonas aquatica</name>
    <dbReference type="NCBI Taxonomy" id="373043"/>
    <lineage>
        <taxon>Bacteria</taxon>
        <taxon>Pseudomonadati</taxon>
        <taxon>Pseudomonadota</taxon>
        <taxon>Alphaproteobacteria</taxon>
        <taxon>Acetobacterales</taxon>
        <taxon>Acetobacteraceae</taxon>
        <taxon>Paeniroseomonas</taxon>
    </lineage>
</organism>
<gene>
    <name evidence="3" type="ORF">QWZ14_11005</name>
</gene>
<proteinExistence type="predicted"/>
<feature type="signal peptide" evidence="2">
    <location>
        <begin position="1"/>
        <end position="22"/>
    </location>
</feature>
<dbReference type="RefSeq" id="WP_290316702.1">
    <property type="nucleotide sequence ID" value="NZ_JAUFPN010000125.1"/>
</dbReference>
<name>A0ABT8A5F7_9PROT</name>
<dbReference type="PROSITE" id="PS00039">
    <property type="entry name" value="DEAD_ATP_HELICASE"/>
    <property type="match status" value="1"/>
</dbReference>
<comment type="caution">
    <text evidence="3">The sequence shown here is derived from an EMBL/GenBank/DDBJ whole genome shotgun (WGS) entry which is preliminary data.</text>
</comment>
<evidence type="ECO:0000313" key="4">
    <source>
        <dbReference type="Proteomes" id="UP001529369"/>
    </source>
</evidence>
<feature type="chain" id="PRO_5046705614" evidence="2">
    <location>
        <begin position="23"/>
        <end position="105"/>
    </location>
</feature>
<feature type="region of interest" description="Disordered" evidence="1">
    <location>
        <begin position="35"/>
        <end position="105"/>
    </location>
</feature>
<dbReference type="EMBL" id="JAUFPN010000125">
    <property type="protein sequence ID" value="MDN3564890.1"/>
    <property type="molecule type" value="Genomic_DNA"/>
</dbReference>
<sequence length="105" mass="12068">MKPILVMTLCAVLGTAAAPASAQDMQDTIGRILQGFQGGQSQQQDQRGGAQRRGDERRPVYDDRSDPRDRMRMLDEADRRLDAQQRQLDEDRRRIEAERRSLSRQ</sequence>
<evidence type="ECO:0000313" key="3">
    <source>
        <dbReference type="EMBL" id="MDN3564890.1"/>
    </source>
</evidence>
<dbReference type="Proteomes" id="UP001529369">
    <property type="component" value="Unassembled WGS sequence"/>
</dbReference>
<keyword evidence="4" id="KW-1185">Reference proteome</keyword>
<protein>
    <submittedName>
        <fullName evidence="3">Uncharacterized protein</fullName>
    </submittedName>
</protein>
<feature type="compositionally biased region" description="Basic and acidic residues" evidence="1">
    <location>
        <begin position="52"/>
        <end position="105"/>
    </location>
</feature>
<evidence type="ECO:0000256" key="1">
    <source>
        <dbReference type="SAM" id="MobiDB-lite"/>
    </source>
</evidence>
<accession>A0ABT8A5F7</accession>
<reference evidence="4" key="1">
    <citation type="journal article" date="2019" name="Int. J. Syst. Evol. Microbiol.">
        <title>The Global Catalogue of Microorganisms (GCM) 10K type strain sequencing project: providing services to taxonomists for standard genome sequencing and annotation.</title>
        <authorList>
            <consortium name="The Broad Institute Genomics Platform"/>
            <consortium name="The Broad Institute Genome Sequencing Center for Infectious Disease"/>
            <person name="Wu L."/>
            <person name="Ma J."/>
        </authorList>
    </citation>
    <scope>NUCLEOTIDE SEQUENCE [LARGE SCALE GENOMIC DNA]</scope>
    <source>
        <strain evidence="4">CECT 7131</strain>
    </source>
</reference>
<keyword evidence="2" id="KW-0732">Signal</keyword>
<dbReference type="InterPro" id="IPR000629">
    <property type="entry name" value="RNA-helicase_DEAD-box_CS"/>
</dbReference>
<evidence type="ECO:0000256" key="2">
    <source>
        <dbReference type="SAM" id="SignalP"/>
    </source>
</evidence>
<feature type="compositionally biased region" description="Low complexity" evidence="1">
    <location>
        <begin position="39"/>
        <end position="49"/>
    </location>
</feature>